<accession>A0ABT4R2T4</accession>
<protein>
    <submittedName>
        <fullName evidence="1">Uncharacterized protein</fullName>
    </submittedName>
</protein>
<organism evidence="1 2">
    <name type="scientific">Mesorhizobium qingshengii</name>
    <dbReference type="NCBI Taxonomy" id="1165689"/>
    <lineage>
        <taxon>Bacteria</taxon>
        <taxon>Pseudomonadati</taxon>
        <taxon>Pseudomonadota</taxon>
        <taxon>Alphaproteobacteria</taxon>
        <taxon>Hyphomicrobiales</taxon>
        <taxon>Phyllobacteriaceae</taxon>
        <taxon>Mesorhizobium</taxon>
    </lineage>
</organism>
<gene>
    <name evidence="1" type="ORF">OOJ09_27125</name>
</gene>
<evidence type="ECO:0000313" key="2">
    <source>
        <dbReference type="Proteomes" id="UP001152178"/>
    </source>
</evidence>
<keyword evidence="2" id="KW-1185">Reference proteome</keyword>
<proteinExistence type="predicted"/>
<dbReference type="Proteomes" id="UP001152178">
    <property type="component" value="Unassembled WGS sequence"/>
</dbReference>
<evidence type="ECO:0000313" key="1">
    <source>
        <dbReference type="EMBL" id="MCZ8547873.1"/>
    </source>
</evidence>
<comment type="caution">
    <text evidence="1">The sequence shown here is derived from an EMBL/GenBank/DDBJ whole genome shotgun (WGS) entry which is preliminary data.</text>
</comment>
<sequence length="319" mass="34624">MGKDLTKTDWPDRLTAMTVAPLPVDPTISIYFKANIDAIRAALAGVGPDVPGLARKDLPRHSGMGASMVANISSAHVPAVCEASLRGDDRPYKNGYDLAKYHVGSETPDSAGKLREIVDRALPVPDGKTPADLYFGAMELNGTGVYFYGDICLVLKTVPDETTVLASNSYDLVRAPLKNVIEDGHDPDQWPQRRADEALRMSGSWGDSRDAIAAVKVFSILGVRPRRLTTGQISDALRVDEDYVEILRLGSFGTQDLSEARVSAADAACEAGIADRRRMGPAPPLESQIWRDRRRVAEKELRKCAVPVRIVTTTGRVKG</sequence>
<name>A0ABT4R2T4_9HYPH</name>
<dbReference type="RefSeq" id="WP_269908137.1">
    <property type="nucleotide sequence ID" value="NZ_JAPFQA010000018.1"/>
</dbReference>
<dbReference type="EMBL" id="JAPFQA010000018">
    <property type="protein sequence ID" value="MCZ8547873.1"/>
    <property type="molecule type" value="Genomic_DNA"/>
</dbReference>
<reference evidence="1" key="1">
    <citation type="submission" date="2022-11" db="EMBL/GenBank/DDBJ databases">
        <authorList>
            <person name="Coimbra C."/>
        </authorList>
    </citation>
    <scope>NUCLEOTIDE SEQUENCE</scope>
    <source>
        <strain evidence="1">Jales19</strain>
    </source>
</reference>